<protein>
    <submittedName>
        <fullName evidence="1">Uncharacterized protein</fullName>
    </submittedName>
</protein>
<organism evidence="1">
    <name type="scientific">Rhizophora mucronata</name>
    <name type="common">Asiatic mangrove</name>
    <dbReference type="NCBI Taxonomy" id="61149"/>
    <lineage>
        <taxon>Eukaryota</taxon>
        <taxon>Viridiplantae</taxon>
        <taxon>Streptophyta</taxon>
        <taxon>Embryophyta</taxon>
        <taxon>Tracheophyta</taxon>
        <taxon>Spermatophyta</taxon>
        <taxon>Magnoliopsida</taxon>
        <taxon>eudicotyledons</taxon>
        <taxon>Gunneridae</taxon>
        <taxon>Pentapetalae</taxon>
        <taxon>rosids</taxon>
        <taxon>fabids</taxon>
        <taxon>Malpighiales</taxon>
        <taxon>Rhizophoraceae</taxon>
        <taxon>Rhizophora</taxon>
    </lineage>
</organism>
<reference evidence="1" key="1">
    <citation type="submission" date="2018-02" db="EMBL/GenBank/DDBJ databases">
        <title>Rhizophora mucronata_Transcriptome.</title>
        <authorList>
            <person name="Meera S.P."/>
            <person name="Sreeshan A."/>
            <person name="Augustine A."/>
        </authorList>
    </citation>
    <scope>NUCLEOTIDE SEQUENCE</scope>
    <source>
        <tissue evidence="1">Leaf</tissue>
    </source>
</reference>
<name>A0A2P2NTU2_RHIMU</name>
<sequence length="52" mass="6069">MTQFSQMKMESLKSILIDSIEISTQSKNNNHNHNCSLKYGDTTKFFLKETKK</sequence>
<proteinExistence type="predicted"/>
<evidence type="ECO:0000313" key="1">
    <source>
        <dbReference type="EMBL" id="MBX45843.1"/>
    </source>
</evidence>
<dbReference type="EMBL" id="GGEC01065359">
    <property type="protein sequence ID" value="MBX45843.1"/>
    <property type="molecule type" value="Transcribed_RNA"/>
</dbReference>
<accession>A0A2P2NTU2</accession>
<dbReference type="AlphaFoldDB" id="A0A2P2NTU2"/>